<reference evidence="2 3" key="1">
    <citation type="submission" date="2019-11" db="EMBL/GenBank/DDBJ databases">
        <title>Whole genome sequence of Oryza granulata.</title>
        <authorList>
            <person name="Li W."/>
        </authorList>
    </citation>
    <scope>NUCLEOTIDE SEQUENCE [LARGE SCALE GENOMIC DNA]</scope>
    <source>
        <strain evidence="3">cv. Menghai</strain>
        <tissue evidence="2">Leaf</tissue>
    </source>
</reference>
<evidence type="ECO:0000256" key="1">
    <source>
        <dbReference type="SAM" id="MobiDB-lite"/>
    </source>
</evidence>
<dbReference type="Proteomes" id="UP000479710">
    <property type="component" value="Unassembled WGS sequence"/>
</dbReference>
<evidence type="ECO:0000313" key="3">
    <source>
        <dbReference type="Proteomes" id="UP000479710"/>
    </source>
</evidence>
<sequence length="88" mass="9826">MEVGYGLEDAVDYDLSDSEVQDDRLITQALNEHFEIENKKVGETEGKGEEGDMEINQGDEGQLMEGGELGSWIETKGTLEMNRSLSQR</sequence>
<dbReference type="EMBL" id="SPHZ02000008">
    <property type="protein sequence ID" value="KAF0903097.1"/>
    <property type="molecule type" value="Genomic_DNA"/>
</dbReference>
<organism evidence="2 3">
    <name type="scientific">Oryza meyeriana var. granulata</name>
    <dbReference type="NCBI Taxonomy" id="110450"/>
    <lineage>
        <taxon>Eukaryota</taxon>
        <taxon>Viridiplantae</taxon>
        <taxon>Streptophyta</taxon>
        <taxon>Embryophyta</taxon>
        <taxon>Tracheophyta</taxon>
        <taxon>Spermatophyta</taxon>
        <taxon>Magnoliopsida</taxon>
        <taxon>Liliopsida</taxon>
        <taxon>Poales</taxon>
        <taxon>Poaceae</taxon>
        <taxon>BOP clade</taxon>
        <taxon>Oryzoideae</taxon>
        <taxon>Oryzeae</taxon>
        <taxon>Oryzinae</taxon>
        <taxon>Oryza</taxon>
        <taxon>Oryza meyeriana</taxon>
    </lineage>
</organism>
<protein>
    <submittedName>
        <fullName evidence="2">Uncharacterized protein</fullName>
    </submittedName>
</protein>
<proteinExistence type="predicted"/>
<evidence type="ECO:0000313" key="2">
    <source>
        <dbReference type="EMBL" id="KAF0903097.1"/>
    </source>
</evidence>
<dbReference type="AlphaFoldDB" id="A0A6G1CSN3"/>
<comment type="caution">
    <text evidence="2">The sequence shown here is derived from an EMBL/GenBank/DDBJ whole genome shotgun (WGS) entry which is preliminary data.</text>
</comment>
<name>A0A6G1CSN3_9ORYZ</name>
<feature type="region of interest" description="Disordered" evidence="1">
    <location>
        <begin position="41"/>
        <end position="88"/>
    </location>
</feature>
<feature type="compositionally biased region" description="Basic and acidic residues" evidence="1">
    <location>
        <begin position="41"/>
        <end position="50"/>
    </location>
</feature>
<accession>A0A6G1CSN3</accession>
<gene>
    <name evidence="2" type="ORF">E2562_024573</name>
</gene>
<keyword evidence="3" id="KW-1185">Reference proteome</keyword>